<accession>A0ABP5CNT0</accession>
<comment type="caution">
    <text evidence="2">The sequence shown here is derived from an EMBL/GenBank/DDBJ whole genome shotgun (WGS) entry which is preliminary data.</text>
</comment>
<organism evidence="2 3">
    <name type="scientific">Catenulispora subtropica</name>
    <dbReference type="NCBI Taxonomy" id="450798"/>
    <lineage>
        <taxon>Bacteria</taxon>
        <taxon>Bacillati</taxon>
        <taxon>Actinomycetota</taxon>
        <taxon>Actinomycetes</taxon>
        <taxon>Catenulisporales</taxon>
        <taxon>Catenulisporaceae</taxon>
        <taxon>Catenulispora</taxon>
    </lineage>
</organism>
<sequence>MNRKGIFRQWNSARSNLADPCPTTALTKSFRALIERVSNSLRMLFPATDSLVSIPLAVLTEEIGDPQDGGADRAPTAATPRSSTGLAG</sequence>
<evidence type="ECO:0000313" key="2">
    <source>
        <dbReference type="EMBL" id="GAA1966657.1"/>
    </source>
</evidence>
<evidence type="ECO:0000313" key="3">
    <source>
        <dbReference type="Proteomes" id="UP001499854"/>
    </source>
</evidence>
<proteinExistence type="predicted"/>
<reference evidence="3" key="1">
    <citation type="journal article" date="2019" name="Int. J. Syst. Evol. Microbiol.">
        <title>The Global Catalogue of Microorganisms (GCM) 10K type strain sequencing project: providing services to taxonomists for standard genome sequencing and annotation.</title>
        <authorList>
            <consortium name="The Broad Institute Genomics Platform"/>
            <consortium name="The Broad Institute Genome Sequencing Center for Infectious Disease"/>
            <person name="Wu L."/>
            <person name="Ma J."/>
        </authorList>
    </citation>
    <scope>NUCLEOTIDE SEQUENCE [LARGE SCALE GENOMIC DNA]</scope>
    <source>
        <strain evidence="3">JCM 16013</strain>
    </source>
</reference>
<evidence type="ECO:0000256" key="1">
    <source>
        <dbReference type="SAM" id="MobiDB-lite"/>
    </source>
</evidence>
<name>A0ABP5CNT0_9ACTN</name>
<dbReference type="EMBL" id="BAAAQM010000012">
    <property type="protein sequence ID" value="GAA1966657.1"/>
    <property type="molecule type" value="Genomic_DNA"/>
</dbReference>
<protein>
    <submittedName>
        <fullName evidence="2">Uncharacterized protein</fullName>
    </submittedName>
</protein>
<dbReference type="Proteomes" id="UP001499854">
    <property type="component" value="Unassembled WGS sequence"/>
</dbReference>
<keyword evidence="3" id="KW-1185">Reference proteome</keyword>
<feature type="compositionally biased region" description="Polar residues" evidence="1">
    <location>
        <begin position="79"/>
        <end position="88"/>
    </location>
</feature>
<feature type="region of interest" description="Disordered" evidence="1">
    <location>
        <begin position="63"/>
        <end position="88"/>
    </location>
</feature>
<gene>
    <name evidence="2" type="ORF">GCM10009838_25510</name>
</gene>